<evidence type="ECO:0000256" key="3">
    <source>
        <dbReference type="ARBA" id="ARBA00022603"/>
    </source>
</evidence>
<evidence type="ECO:0000256" key="1">
    <source>
        <dbReference type="ARBA" id="ARBA00004496"/>
    </source>
</evidence>
<accession>A0A2S4JPT7</accession>
<feature type="domain" description="RlmI-like PUA" evidence="8">
    <location>
        <begin position="26"/>
        <end position="61"/>
    </location>
</feature>
<dbReference type="CDD" id="cd02440">
    <property type="entry name" value="AdoMet_MTases"/>
    <property type="match status" value="1"/>
</dbReference>
<name>A0A2S4JPT7_9SPIO</name>
<keyword evidence="10" id="KW-1185">Reference proteome</keyword>
<dbReference type="InterPro" id="IPR019614">
    <property type="entry name" value="SAM-dep_methyl-trfase"/>
</dbReference>
<evidence type="ECO:0000313" key="10">
    <source>
        <dbReference type="Proteomes" id="UP000237350"/>
    </source>
</evidence>
<dbReference type="Gene3D" id="2.30.130.10">
    <property type="entry name" value="PUA domain"/>
    <property type="match status" value="1"/>
</dbReference>
<comment type="caution">
    <text evidence="9">The sequence shown here is derived from an EMBL/GenBank/DDBJ whole genome shotgun (WGS) entry which is preliminary data.</text>
</comment>
<dbReference type="RefSeq" id="WP_181015482.1">
    <property type="nucleotide sequence ID" value="NZ_LPWH01000066.1"/>
</dbReference>
<dbReference type="GO" id="GO:0032259">
    <property type="term" value="P:methylation"/>
    <property type="evidence" value="ECO:0007669"/>
    <property type="project" value="UniProtKB-KW"/>
</dbReference>
<dbReference type="AlphaFoldDB" id="A0A2S4JPT7"/>
<evidence type="ECO:0000313" key="9">
    <source>
        <dbReference type="EMBL" id="POR01516.1"/>
    </source>
</evidence>
<dbReference type="PANTHER" id="PTHR42873:SF1">
    <property type="entry name" value="S-ADENOSYLMETHIONINE-DEPENDENT METHYLTRANSFERASE DOMAIN-CONTAINING PROTEIN"/>
    <property type="match status" value="1"/>
</dbReference>
<evidence type="ECO:0008006" key="11">
    <source>
        <dbReference type="Google" id="ProtNLM"/>
    </source>
</evidence>
<evidence type="ECO:0000256" key="6">
    <source>
        <dbReference type="SAM" id="MobiDB-lite"/>
    </source>
</evidence>
<keyword evidence="2" id="KW-0963">Cytoplasm</keyword>
<keyword evidence="5" id="KW-0949">S-adenosyl-L-methionine</keyword>
<dbReference type="InterPro" id="IPR029063">
    <property type="entry name" value="SAM-dependent_MTases_sf"/>
</dbReference>
<keyword evidence="4" id="KW-0808">Transferase</keyword>
<reference evidence="10" key="1">
    <citation type="submission" date="2015-12" db="EMBL/GenBank/DDBJ databases">
        <authorList>
            <person name="Lodha T.D."/>
            <person name="Chintalapati S."/>
            <person name="Chintalapati V.R."/>
            <person name="Sravanthi T."/>
        </authorList>
    </citation>
    <scope>NUCLEOTIDE SEQUENCE [LARGE SCALE GENOMIC DNA]</scope>
    <source>
        <strain evidence="10">JC133</strain>
    </source>
</reference>
<evidence type="ECO:0000256" key="5">
    <source>
        <dbReference type="ARBA" id="ARBA00022691"/>
    </source>
</evidence>
<sequence length="440" mass="48493">MNKHAQNQSVQNTTPKDQSARQILELRLSPKGIKPVRNGHPWVFRNALGTAPRAAGLPGAVMEMVHAPPLVWHHTRPALACDPSGRPLGWGIYNGSSRLALRMITRNPEIPIRGKTFFQLLRDAVDRRENLRRDHPEGAFRLVFGEADGFPGLVADLLGRTLVLEISSAFAWDNRQWIQEELVRLTDPLRVYLAPDREMLRREGVTAPLEGQWSNPQEEGGDARGIVEENGLSWYALPGTGQKTGFYCDQHENRRWVAGQARGLRVLDAFCYHGGFGLTALAGGAASVVCADSSASALQLVEANRDLQQAPAERLHTVRGDLFELLRNNALPQGLESFDLVVLDPPKLVPARQHRDAGLRAYKDLNLAALQGMRKGGLLVTFSCSGAISRDDFRTALAWAAADAGKTVRIEGQFTQGPDHPVPLHFPEAEYLKGFALRVD</sequence>
<dbReference type="Proteomes" id="UP000237350">
    <property type="component" value="Unassembled WGS sequence"/>
</dbReference>
<dbReference type="PANTHER" id="PTHR42873">
    <property type="entry name" value="RIBOSOMAL RNA LARGE SUBUNIT METHYLTRANSFERASE"/>
    <property type="match status" value="1"/>
</dbReference>
<dbReference type="GO" id="GO:0005737">
    <property type="term" value="C:cytoplasm"/>
    <property type="evidence" value="ECO:0007669"/>
    <property type="project" value="UniProtKB-SubCell"/>
</dbReference>
<dbReference type="GO" id="GO:0008168">
    <property type="term" value="F:methyltransferase activity"/>
    <property type="evidence" value="ECO:0007669"/>
    <property type="project" value="UniProtKB-KW"/>
</dbReference>
<dbReference type="SUPFAM" id="SSF53335">
    <property type="entry name" value="S-adenosyl-L-methionine-dependent methyltransferases"/>
    <property type="match status" value="1"/>
</dbReference>
<proteinExistence type="predicted"/>
<dbReference type="Pfam" id="PF10672">
    <property type="entry name" value="Methyltrans_SAM"/>
    <property type="match status" value="1"/>
</dbReference>
<dbReference type="Gene3D" id="3.40.50.150">
    <property type="entry name" value="Vaccinia Virus protein VP39"/>
    <property type="match status" value="1"/>
</dbReference>
<evidence type="ECO:0000256" key="4">
    <source>
        <dbReference type="ARBA" id="ARBA00022679"/>
    </source>
</evidence>
<dbReference type="EMBL" id="LPWH01000066">
    <property type="protein sequence ID" value="POR01516.1"/>
    <property type="molecule type" value="Genomic_DNA"/>
</dbReference>
<dbReference type="InterPro" id="IPR041532">
    <property type="entry name" value="RlmI-like_PUA"/>
</dbReference>
<evidence type="ECO:0000259" key="8">
    <source>
        <dbReference type="Pfam" id="PF17785"/>
    </source>
</evidence>
<feature type="domain" description="S-adenosylmethionine-dependent methyltransferase" evidence="7">
    <location>
        <begin position="226"/>
        <end position="348"/>
    </location>
</feature>
<dbReference type="Pfam" id="PF17785">
    <property type="entry name" value="PUA_3"/>
    <property type="match status" value="1"/>
</dbReference>
<protein>
    <recommendedName>
        <fullName evidence="11">SAM-dependent methyltransferase</fullName>
    </recommendedName>
</protein>
<organism evidence="9 10">
    <name type="scientific">Alkalispirochaeta sphaeroplastigenens</name>
    <dbReference type="NCBI Taxonomy" id="1187066"/>
    <lineage>
        <taxon>Bacteria</taxon>
        <taxon>Pseudomonadati</taxon>
        <taxon>Spirochaetota</taxon>
        <taxon>Spirochaetia</taxon>
        <taxon>Spirochaetales</taxon>
        <taxon>Spirochaetaceae</taxon>
        <taxon>Alkalispirochaeta</taxon>
    </lineage>
</organism>
<gene>
    <name evidence="9" type="ORF">AU468_08110</name>
</gene>
<keyword evidence="3" id="KW-0489">Methyltransferase</keyword>
<dbReference type="InterPro" id="IPR036974">
    <property type="entry name" value="PUA_sf"/>
</dbReference>
<evidence type="ECO:0000256" key="2">
    <source>
        <dbReference type="ARBA" id="ARBA00022490"/>
    </source>
</evidence>
<dbReference type="Gene3D" id="3.30.750.80">
    <property type="entry name" value="RNA methyltransferase domain (HRMD) like"/>
    <property type="match status" value="1"/>
</dbReference>
<evidence type="ECO:0000259" key="7">
    <source>
        <dbReference type="Pfam" id="PF10672"/>
    </source>
</evidence>
<dbReference type="GO" id="GO:0003723">
    <property type="term" value="F:RNA binding"/>
    <property type="evidence" value="ECO:0007669"/>
    <property type="project" value="InterPro"/>
</dbReference>
<feature type="region of interest" description="Disordered" evidence="6">
    <location>
        <begin position="1"/>
        <end position="20"/>
    </location>
</feature>
<dbReference type="CDD" id="cd11572">
    <property type="entry name" value="RlmI_M_like"/>
    <property type="match status" value="1"/>
</dbReference>
<comment type="subcellular location">
    <subcellularLocation>
        <location evidence="1">Cytoplasm</location>
    </subcellularLocation>
</comment>